<dbReference type="EMBL" id="CP003863">
    <property type="protein sequence ID" value="AFT85288.1"/>
    <property type="molecule type" value="Genomic_DNA"/>
</dbReference>
<dbReference type="Gene3D" id="1.10.472.20">
    <property type="entry name" value="Nitrile hydratase, beta subunit"/>
    <property type="match status" value="1"/>
</dbReference>
<dbReference type="GeneID" id="27796442"/>
<evidence type="ECO:0000259" key="1">
    <source>
        <dbReference type="Pfam" id="PF21006"/>
    </source>
</evidence>
<name>K0DN83_9BURK</name>
<dbReference type="InterPro" id="IPR049054">
    <property type="entry name" value="CN_hydtase_beta-like_N"/>
</dbReference>
<dbReference type="KEGG" id="bpx:BUPH_06574"/>
<sequence length="123" mass="14095">MPHTRSSSRELRDVLPALPCSDAEPVFSAPWQARAFAMTLRLHELGVFTWAEWAECLGQTIREAQAAGELEYRDSYYYHWLAALERISANKGLVTDRSLAQRQNEWDIAARNTPHGQPIEIKR</sequence>
<reference evidence="2 3" key="1">
    <citation type="journal article" date="2012" name="J. Bacteriol.">
        <title>Complete Genome Sequence of Burkholderia phenoliruptrix BR3459a (CLA1), a Heat-Tolerant, Nitrogen-Fixing Symbiont of Mimosa flocculosa.</title>
        <authorList>
            <person name="de Oliveira Cunha C."/>
            <person name="Goda Zuleta L.F."/>
            <person name="Paula de Almeida L.G."/>
            <person name="Prioli Ciapina L."/>
            <person name="Lustrino Borges W."/>
            <person name="Pitard R.M."/>
            <person name="Baldani J.I."/>
            <person name="Straliotto R."/>
            <person name="de Faria S.M."/>
            <person name="Hungria M."/>
            <person name="Sousa Cavada B."/>
            <person name="Mercante F.M."/>
            <person name="Ribeiro de Vasconcelos A.T."/>
        </authorList>
    </citation>
    <scope>NUCLEOTIDE SEQUENCE [LARGE SCALE GENOMIC DNA]</scope>
    <source>
        <strain evidence="2 3">BR3459a</strain>
    </source>
</reference>
<dbReference type="InterPro" id="IPR023808">
    <property type="entry name" value="Nitrile_Hydratase_acc_put"/>
</dbReference>
<dbReference type="Pfam" id="PF21006">
    <property type="entry name" value="NHase_beta_N"/>
    <property type="match status" value="1"/>
</dbReference>
<dbReference type="InterPro" id="IPR008990">
    <property type="entry name" value="Elect_transpt_acc-like_dom_sf"/>
</dbReference>
<dbReference type="Proteomes" id="UP000010105">
    <property type="component" value="Chromosome 1"/>
</dbReference>
<dbReference type="PATRIC" id="fig|1229205.11.peg.1310"/>
<dbReference type="eggNOG" id="ENOG5032YC0">
    <property type="taxonomic scope" value="Bacteria"/>
</dbReference>
<accession>K0DN83</accession>
<proteinExistence type="predicted"/>
<gene>
    <name evidence="2" type="ORF">BUPH_06574</name>
</gene>
<dbReference type="HOGENOM" id="CLU_148668_1_0_4"/>
<protein>
    <recommendedName>
        <fullName evidence="1">Nitrile hydratase beta subunit-like N-terminal domain-containing protein</fullName>
    </recommendedName>
</protein>
<dbReference type="SUPFAM" id="SSF50090">
    <property type="entry name" value="Electron transport accessory proteins"/>
    <property type="match status" value="1"/>
</dbReference>
<dbReference type="NCBIfam" id="TIGR03889">
    <property type="entry name" value="nitrile_acc"/>
    <property type="match status" value="1"/>
</dbReference>
<dbReference type="STRING" id="1229205.BUPH_06574"/>
<evidence type="ECO:0000313" key="2">
    <source>
        <dbReference type="EMBL" id="AFT85288.1"/>
    </source>
</evidence>
<dbReference type="AlphaFoldDB" id="K0DN83"/>
<feature type="domain" description="Nitrile hydratase beta subunit-like N-terminal" evidence="1">
    <location>
        <begin position="21"/>
        <end position="106"/>
    </location>
</feature>
<dbReference type="InterPro" id="IPR042262">
    <property type="entry name" value="CN_hydtase_beta_C"/>
</dbReference>
<dbReference type="RefSeq" id="WP_015002230.1">
    <property type="nucleotide sequence ID" value="NC_018695.1"/>
</dbReference>
<evidence type="ECO:0000313" key="3">
    <source>
        <dbReference type="Proteomes" id="UP000010105"/>
    </source>
</evidence>
<organism evidence="2 3">
    <name type="scientific">Paraburkholderia phenoliruptrix BR3459a</name>
    <dbReference type="NCBI Taxonomy" id="1229205"/>
    <lineage>
        <taxon>Bacteria</taxon>
        <taxon>Pseudomonadati</taxon>
        <taxon>Pseudomonadota</taxon>
        <taxon>Betaproteobacteria</taxon>
        <taxon>Burkholderiales</taxon>
        <taxon>Burkholderiaceae</taxon>
        <taxon>Paraburkholderia</taxon>
    </lineage>
</organism>